<protein>
    <submittedName>
        <fullName evidence="2">Capsule polysaccharide biosynthesis protein</fullName>
    </submittedName>
</protein>
<accession>A0A347WA00</accession>
<organism evidence="2 3">
    <name type="scientific">Komagataeibacter saccharivorans</name>
    <dbReference type="NCBI Taxonomy" id="265959"/>
    <lineage>
        <taxon>Bacteria</taxon>
        <taxon>Pseudomonadati</taxon>
        <taxon>Pseudomonadota</taxon>
        <taxon>Alphaproteobacteria</taxon>
        <taxon>Acetobacterales</taxon>
        <taxon>Acetobacteraceae</taxon>
        <taxon>Komagataeibacter</taxon>
    </lineage>
</organism>
<evidence type="ECO:0000313" key="2">
    <source>
        <dbReference type="EMBL" id="AXY21693.1"/>
    </source>
</evidence>
<feature type="region of interest" description="Disordered" evidence="1">
    <location>
        <begin position="570"/>
        <end position="591"/>
    </location>
</feature>
<feature type="region of interest" description="Disordered" evidence="1">
    <location>
        <begin position="1"/>
        <end position="34"/>
    </location>
</feature>
<dbReference type="EMBL" id="CP023036">
    <property type="protein sequence ID" value="AXY21693.1"/>
    <property type="molecule type" value="Genomic_DNA"/>
</dbReference>
<dbReference type="KEGG" id="ksc:CD178_00893"/>
<sequence>MPPLLRSPPMRRGMPSLSVSRSSCHPADRTATLAPDDEDTANLIVSGRIGGTFWGPPPHVTRPIVICDGHLPAADQKLASRLLSWALRHYPSESILLVVRHPHGSAVRIARRHGVAVTDAQVDPHALLDGAREVHCTGPHDLADLAAMRGLPVLVHRETGALPTVWTRSDACLRLIRGTRYIDPYTGKPIGCREAIAILTLWRRTILSNRQVAACAGMSLWKRRRIAEFLATAPGSPPFIRYPSALRRIRRPRSDHDTQGVAVWATRIPQGLEAAARTAGLEIWRVEDGFIRSVGLGSGLQVPCSIFLDRRGIYYDPSRPSDLEHILATHPFDDTLRERARKLIDLVVAGGISKYGVDTDGALPERGDTPAGRRPVILVPGQVSDDMSVLLGGGTITSNMDLLRAVRARNPDAVVIYRPHPDVNAGHRAGALNDAEVRQYADQISRGGSVISLLSKVDAVHTLTSLAGFEALLRGVQVVTYGAPFYAGWGLTTDLGPVPHTRRHRSLTLEELVAGTLLLYPSYIDPLTRLPCEPEMLIDRIQDARLWRPTLLMRAREIQGQVRRRLGQMKTERVTPVAGEKQNTKRANPDA</sequence>
<evidence type="ECO:0000256" key="1">
    <source>
        <dbReference type="SAM" id="MobiDB-lite"/>
    </source>
</evidence>
<evidence type="ECO:0000313" key="3">
    <source>
        <dbReference type="Proteomes" id="UP000264120"/>
    </source>
</evidence>
<gene>
    <name evidence="2" type="ORF">CD178_00893</name>
</gene>
<dbReference type="GO" id="GO:0000271">
    <property type="term" value="P:polysaccharide biosynthetic process"/>
    <property type="evidence" value="ECO:0007669"/>
    <property type="project" value="InterPro"/>
</dbReference>
<dbReference type="CDD" id="cd16439">
    <property type="entry name" value="beta_Kdo_transferase_KpsC_2"/>
    <property type="match status" value="1"/>
</dbReference>
<dbReference type="OrthoDB" id="543755at2"/>
<name>A0A347WA00_9PROT</name>
<proteinExistence type="predicted"/>
<dbReference type="AlphaFoldDB" id="A0A347WA00"/>
<keyword evidence="3" id="KW-1185">Reference proteome</keyword>
<dbReference type="Proteomes" id="UP000264120">
    <property type="component" value="Chromosome"/>
</dbReference>
<dbReference type="Pfam" id="PF05159">
    <property type="entry name" value="Capsule_synth"/>
    <property type="match status" value="2"/>
</dbReference>
<feature type="compositionally biased region" description="Low complexity" evidence="1">
    <location>
        <begin position="7"/>
        <end position="18"/>
    </location>
</feature>
<reference evidence="2 3" key="1">
    <citation type="submission" date="2017-08" db="EMBL/GenBank/DDBJ databases">
        <title>Complete genome sequence of Gluconacetobacter saccharivorans CV1 isolated from Fermented Vinegar.</title>
        <authorList>
            <person name="Kim S.-Y."/>
        </authorList>
    </citation>
    <scope>NUCLEOTIDE SEQUENCE [LARGE SCALE GENOMIC DNA]</scope>
    <source>
        <strain evidence="2 3">CV1</strain>
    </source>
</reference>
<dbReference type="GO" id="GO:0015774">
    <property type="term" value="P:polysaccharide transport"/>
    <property type="evidence" value="ECO:0007669"/>
    <property type="project" value="InterPro"/>
</dbReference>
<dbReference type="InterPro" id="IPR007833">
    <property type="entry name" value="Capsule_polysaccharide_synth"/>
</dbReference>